<evidence type="ECO:0000313" key="1">
    <source>
        <dbReference type="EMBL" id="MDW0112223.1"/>
    </source>
</evidence>
<keyword evidence="2" id="KW-1185">Reference proteome</keyword>
<name>A0ABU4G7C9_9BACL</name>
<gene>
    <name evidence="1" type="ORF">QT711_03435</name>
</gene>
<comment type="caution">
    <text evidence="1">The sequence shown here is derived from an EMBL/GenBank/DDBJ whole genome shotgun (WGS) entry which is preliminary data.</text>
</comment>
<dbReference type="EMBL" id="JAUBDI010000002">
    <property type="protein sequence ID" value="MDW0112223.1"/>
    <property type="molecule type" value="Genomic_DNA"/>
</dbReference>
<dbReference type="Proteomes" id="UP001282284">
    <property type="component" value="Unassembled WGS sequence"/>
</dbReference>
<accession>A0ABU4G7C9</accession>
<organism evidence="1 2">
    <name type="scientific">Sporosarcina saromensis</name>
    <dbReference type="NCBI Taxonomy" id="359365"/>
    <lineage>
        <taxon>Bacteria</taxon>
        <taxon>Bacillati</taxon>
        <taxon>Bacillota</taxon>
        <taxon>Bacilli</taxon>
        <taxon>Bacillales</taxon>
        <taxon>Caryophanaceae</taxon>
        <taxon>Sporosarcina</taxon>
    </lineage>
</organism>
<evidence type="ECO:0000313" key="2">
    <source>
        <dbReference type="Proteomes" id="UP001282284"/>
    </source>
</evidence>
<sequence>MYYVTPKDYEIAEQNGISAKNVTQRVYRYGWDIKRAITQPLVIRRKVDPLWEEWKDIATANGIVKKIFNQRINRHGWTAEKAATTPVGKAIKKNGKWTAEEIELAKKNGLDKNYMDTVKARIRLGWSREEALSTPILTADERAKRVVEGTRRYHKENGRKRIFN</sequence>
<protein>
    <submittedName>
        <fullName evidence="1">Uncharacterized protein</fullName>
    </submittedName>
</protein>
<reference evidence="1 2" key="1">
    <citation type="submission" date="2023-06" db="EMBL/GenBank/DDBJ databases">
        <title>Sporosarcina sp. nov., isolated from Korean traditional fermented seafood 'Jeotgal'.</title>
        <authorList>
            <person name="Yang A.I."/>
            <person name="Shin N.-R."/>
        </authorList>
    </citation>
    <scope>NUCLEOTIDE SEQUENCE [LARGE SCALE GENOMIC DNA]</scope>
    <source>
        <strain evidence="1 2">KCTC13119</strain>
    </source>
</reference>
<dbReference type="RefSeq" id="WP_317942116.1">
    <property type="nucleotide sequence ID" value="NZ_JAUBDI010000002.1"/>
</dbReference>
<proteinExistence type="predicted"/>